<dbReference type="InterPro" id="IPR001547">
    <property type="entry name" value="Glyco_hydro_5"/>
</dbReference>
<sequence>MIESKPTSIARIIAAALVIAVGFYSLPAHAATFKTGRGISMDQWVTWPDESQWNDPDVLNNFPEWQKFVDDDAIKSLRENGMETVRIPVDTAIFLFDDDQQRRQTLLQSLHNAIGRIMDADLKVIVDLHTISYSADRKVIGIDQILNDDLAFIKYKTFVADMARSLSQYDASALALEIINEPQYDCGRADEMKIWQAQATQLHSAARKANENITLIVPGACYASAKGLTQLDPAAFADENIIWTFHSYEPFIITHQSANWIGKPVSAFQNLPYPPSQLAPSVIRDLPKNNDRYIDDTLGGLTRSNAGWYIRNELEDWGDADNLADMLEAPFKRVAKWAARHNITPDEIYLGEFGFIAQEYGKDFKIPEAWRIAYLKDMIAIADKYQFGWSIWSFGGAFGMAQTFGGETMPGELLKKLDLPSGN</sequence>
<evidence type="ECO:0000256" key="3">
    <source>
        <dbReference type="ARBA" id="ARBA00023001"/>
    </source>
</evidence>
<dbReference type="AlphaFoldDB" id="A0A0M9GMB2"/>
<feature type="chain" id="PRO_5005836446" description="Glycoside hydrolase family 5 domain-containing protein" evidence="8">
    <location>
        <begin position="31"/>
        <end position="423"/>
    </location>
</feature>
<dbReference type="GO" id="GO:0008422">
    <property type="term" value="F:beta-glucosidase activity"/>
    <property type="evidence" value="ECO:0007669"/>
    <property type="project" value="TreeGrafter"/>
</dbReference>
<dbReference type="GO" id="GO:0009986">
    <property type="term" value="C:cell surface"/>
    <property type="evidence" value="ECO:0007669"/>
    <property type="project" value="TreeGrafter"/>
</dbReference>
<evidence type="ECO:0000256" key="7">
    <source>
        <dbReference type="RuleBase" id="RU361153"/>
    </source>
</evidence>
<evidence type="ECO:0000256" key="6">
    <source>
        <dbReference type="ARBA" id="ARBA00023326"/>
    </source>
</evidence>
<keyword evidence="2 7" id="KW-0378">Hydrolase</keyword>
<evidence type="ECO:0000256" key="2">
    <source>
        <dbReference type="ARBA" id="ARBA00022801"/>
    </source>
</evidence>
<evidence type="ECO:0000256" key="5">
    <source>
        <dbReference type="ARBA" id="ARBA00023295"/>
    </source>
</evidence>
<evidence type="ECO:0000313" key="10">
    <source>
        <dbReference type="EMBL" id="KPB01103.1"/>
    </source>
</evidence>
<feature type="signal peptide" evidence="8">
    <location>
        <begin position="1"/>
        <end position="30"/>
    </location>
</feature>
<keyword evidence="4" id="KW-0119">Carbohydrate metabolism</keyword>
<evidence type="ECO:0000256" key="8">
    <source>
        <dbReference type="SAM" id="SignalP"/>
    </source>
</evidence>
<dbReference type="RefSeq" id="WP_160316307.1">
    <property type="nucleotide sequence ID" value="NZ_JXMU01000014.1"/>
</dbReference>
<dbReference type="GO" id="GO:0030245">
    <property type="term" value="P:cellulose catabolic process"/>
    <property type="evidence" value="ECO:0007669"/>
    <property type="project" value="UniProtKB-KW"/>
</dbReference>
<organism evidence="10 11">
    <name type="scientific">Ahrensia marina</name>
    <dbReference type="NCBI Taxonomy" id="1514904"/>
    <lineage>
        <taxon>Bacteria</taxon>
        <taxon>Pseudomonadati</taxon>
        <taxon>Pseudomonadota</taxon>
        <taxon>Alphaproteobacteria</taxon>
        <taxon>Hyphomicrobiales</taxon>
        <taxon>Ahrensiaceae</taxon>
        <taxon>Ahrensia</taxon>
    </lineage>
</organism>
<comment type="caution">
    <text evidence="10">The sequence shown here is derived from an EMBL/GenBank/DDBJ whole genome shotgun (WGS) entry which is preliminary data.</text>
</comment>
<dbReference type="EMBL" id="JXMU01000014">
    <property type="protein sequence ID" value="KPB01103.1"/>
    <property type="molecule type" value="Genomic_DNA"/>
</dbReference>
<evidence type="ECO:0000256" key="1">
    <source>
        <dbReference type="ARBA" id="ARBA00005641"/>
    </source>
</evidence>
<dbReference type="OrthoDB" id="9800955at2"/>
<keyword evidence="5 7" id="KW-0326">Glycosidase</keyword>
<dbReference type="InterPro" id="IPR017853">
    <property type="entry name" value="GH"/>
</dbReference>
<proteinExistence type="inferred from homology"/>
<name>A0A0M9GMB2_9HYPH</name>
<keyword evidence="6" id="KW-0624">Polysaccharide degradation</keyword>
<comment type="similarity">
    <text evidence="1 7">Belongs to the glycosyl hydrolase 5 (cellulase A) family.</text>
</comment>
<evidence type="ECO:0000256" key="4">
    <source>
        <dbReference type="ARBA" id="ARBA00023277"/>
    </source>
</evidence>
<feature type="domain" description="Glycoside hydrolase family 5" evidence="9">
    <location>
        <begin position="65"/>
        <end position="396"/>
    </location>
</feature>
<dbReference type="SUPFAM" id="SSF51445">
    <property type="entry name" value="(Trans)glycosidases"/>
    <property type="match status" value="1"/>
</dbReference>
<dbReference type="PANTHER" id="PTHR31297:SF41">
    <property type="entry name" value="ENDOGLUCANASE, PUTATIVE (AFU_ORTHOLOGUE AFUA_5G01830)-RELATED"/>
    <property type="match status" value="1"/>
</dbReference>
<dbReference type="Proteomes" id="UP000038011">
    <property type="component" value="Unassembled WGS sequence"/>
</dbReference>
<protein>
    <recommendedName>
        <fullName evidence="9">Glycoside hydrolase family 5 domain-containing protein</fullName>
    </recommendedName>
</protein>
<dbReference type="SMR" id="A0A0M9GMB2"/>
<dbReference type="GO" id="GO:0005576">
    <property type="term" value="C:extracellular region"/>
    <property type="evidence" value="ECO:0007669"/>
    <property type="project" value="TreeGrafter"/>
</dbReference>
<keyword evidence="8" id="KW-0732">Signal</keyword>
<dbReference type="PANTHER" id="PTHR31297">
    <property type="entry name" value="GLUCAN ENDO-1,6-BETA-GLUCOSIDASE B"/>
    <property type="match status" value="1"/>
</dbReference>
<dbReference type="Gene3D" id="3.20.20.80">
    <property type="entry name" value="Glycosidases"/>
    <property type="match status" value="1"/>
</dbReference>
<dbReference type="Pfam" id="PF00150">
    <property type="entry name" value="Cellulase"/>
    <property type="match status" value="1"/>
</dbReference>
<evidence type="ECO:0000259" key="9">
    <source>
        <dbReference type="Pfam" id="PF00150"/>
    </source>
</evidence>
<evidence type="ECO:0000313" key="11">
    <source>
        <dbReference type="Proteomes" id="UP000038011"/>
    </source>
</evidence>
<gene>
    <name evidence="10" type="ORF">SU32_10455</name>
</gene>
<dbReference type="STRING" id="1514904.SU32_10455"/>
<keyword evidence="11" id="KW-1185">Reference proteome</keyword>
<dbReference type="InterPro" id="IPR050386">
    <property type="entry name" value="Glycosyl_hydrolase_5"/>
</dbReference>
<dbReference type="PATRIC" id="fig|1514904.3.peg.923"/>
<reference evidence="10 11" key="1">
    <citation type="submission" date="2015-01" db="EMBL/GenBank/DDBJ databases">
        <title>Ahrensia donghaiensis sp. nov., a novel dimethylsulphoniopropionate-cleavage bacterium isolated from seawater and emended descriptions of the genus Ahrensia and Ahrensia kielensis.</title>
        <authorList>
            <person name="Liu J."/>
        </authorList>
    </citation>
    <scope>NUCLEOTIDE SEQUENCE [LARGE SCALE GENOMIC DNA]</scope>
    <source>
        <strain evidence="10 11">LZD062</strain>
    </source>
</reference>
<accession>A0A0M9GMB2</accession>
<keyword evidence="3" id="KW-0136">Cellulose degradation</keyword>